<comment type="caution">
    <text evidence="1">The sequence shown here is derived from an EMBL/GenBank/DDBJ whole genome shotgun (WGS) entry which is preliminary data.</text>
</comment>
<reference evidence="1 2" key="1">
    <citation type="submission" date="2014-03" db="EMBL/GenBank/DDBJ databases">
        <title>Genomics of Bifidobacteria.</title>
        <authorList>
            <person name="Ventura M."/>
            <person name="Milani C."/>
            <person name="Lugli G.A."/>
        </authorList>
    </citation>
    <scope>NUCLEOTIDE SEQUENCE [LARGE SCALE GENOMIC DNA]</scope>
    <source>
        <strain evidence="1 2">LMG 21395</strain>
    </source>
</reference>
<dbReference type="AlphaFoldDB" id="A0A087E439"/>
<sequence>MLVLAGVRGLVRGMVPAGAYWHLLIRVLVSGVMCGTLSVDRFVLDDLPCGRWSSPAILGDCGRLQQTGRLTGKVPRCCG</sequence>
<dbReference type="EMBL" id="JGZT01000006">
    <property type="protein sequence ID" value="KFJ02540.1"/>
    <property type="molecule type" value="Genomic_DNA"/>
</dbReference>
<dbReference type="Proteomes" id="UP000029003">
    <property type="component" value="Unassembled WGS sequence"/>
</dbReference>
<evidence type="ECO:0000313" key="1">
    <source>
        <dbReference type="EMBL" id="KFJ02540.1"/>
    </source>
</evidence>
<accession>A0A087E439</accession>
<organism evidence="1 2">
    <name type="scientific">Bifidobacterium thermacidophilum subsp. thermacidophilum</name>
    <dbReference type="NCBI Taxonomy" id="79262"/>
    <lineage>
        <taxon>Bacteria</taxon>
        <taxon>Bacillati</taxon>
        <taxon>Actinomycetota</taxon>
        <taxon>Actinomycetes</taxon>
        <taxon>Bifidobacteriales</taxon>
        <taxon>Bifidobacteriaceae</taxon>
        <taxon>Bifidobacterium</taxon>
    </lineage>
</organism>
<evidence type="ECO:0000313" key="2">
    <source>
        <dbReference type="Proteomes" id="UP000029003"/>
    </source>
</evidence>
<name>A0A087E439_9BIFI</name>
<proteinExistence type="predicted"/>
<gene>
    <name evidence="1" type="ORF">THER5_2009</name>
</gene>
<protein>
    <submittedName>
        <fullName evidence="1">Uncharacterized protein</fullName>
    </submittedName>
</protein>